<dbReference type="InterPro" id="IPR000731">
    <property type="entry name" value="SSD"/>
</dbReference>
<reference evidence="8 9" key="1">
    <citation type="submission" date="2018-05" db="EMBL/GenBank/DDBJ databases">
        <title>Genomic Encyclopedia of Archaeal and Bacterial Type Strains, Phase II (KMG-II): from individual species to whole genera.</title>
        <authorList>
            <person name="Goeker M."/>
        </authorList>
    </citation>
    <scope>NUCLEOTIDE SEQUENCE [LARGE SCALE GENOMIC DNA]</scope>
    <source>
        <strain evidence="8 9">DSM 22637</strain>
    </source>
</reference>
<dbReference type="OrthoDB" id="9809027at2"/>
<dbReference type="SUPFAM" id="SSF82866">
    <property type="entry name" value="Multidrug efflux transporter AcrB transmembrane domain"/>
    <property type="match status" value="2"/>
</dbReference>
<dbReference type="Pfam" id="PF03176">
    <property type="entry name" value="MMPL"/>
    <property type="match status" value="2"/>
</dbReference>
<evidence type="ECO:0000256" key="1">
    <source>
        <dbReference type="ARBA" id="ARBA00004651"/>
    </source>
</evidence>
<protein>
    <recommendedName>
        <fullName evidence="7">SSD domain-containing protein</fullName>
    </recommendedName>
</protein>
<sequence>MAFNSNNIYKKIISFRWITIILVIISTCFFGFQLSNLTIDADIIKSLPDDDKNAKLLKHISKNFGGNNMGVIILETDNIYQTKVLEHVRILTDSLSKIDGIASVSSLTNIINIKGSDYGIEVGRLVDEFELPTSPEEFQTLRNNILSNNMYKGTIVSEDETSTLIIFNLEDEANVNAVAKNVLDKTKQLNLPETLYYTGSPMLVTYISELMKSDLTRLLPLAFLVIAFILFFSFKTISGVILPLLTAVISIVWSLGLMAFLGFSMSMISNNIPIILLAIGSAYAIHVINRINQLHAQNRSDTVQTALAYVLVPVILAATTTMIGFVSFIFGAYLEMIVDFGIFTALGTLFACLLSIFFVPAIMSFKKTKKVTTEIKNPNNSSITTYLLEPLNKLLFKYPKRILVIWILLIATSIFGLFSIKRSVDIQEYFKKNNPTRLAEKIMVDKFGGTKPVFVLFKGNMQSPEVLKTMQKTAEYMEQSPDIYTSMSIAVLISELNFAITGNRDIPEDPVQIEQLWFLLDGNEALERFVSDDLVEGIIISKFKSPDNQSKKVFAEYMNAFIKENSTENCQIEITGMPFVDITMDQSLINSQMGSISIAIIFVIFIVGLILRSLKSGFYASIPIIAAILILFGVMGLSGISLNIATVLVASVALGIGIDYSIHIISHFNHVFKNTQNFKTAIKESIIISGNAIIINVIAVSAGFLMLVFSDMVPLQYFGLLIAISMISSGLGAITLLPAILILVNKKHIK</sequence>
<keyword evidence="3 6" id="KW-0812">Transmembrane</keyword>
<feature type="transmembrane region" description="Helical" evidence="6">
    <location>
        <begin position="241"/>
        <end position="261"/>
    </location>
</feature>
<dbReference type="RefSeq" id="WP_109683404.1">
    <property type="nucleotide sequence ID" value="NZ_QGGP01000010.1"/>
</dbReference>
<evidence type="ECO:0000313" key="8">
    <source>
        <dbReference type="EMBL" id="PWK17285.1"/>
    </source>
</evidence>
<proteinExistence type="predicted"/>
<dbReference type="GO" id="GO:0005886">
    <property type="term" value="C:plasma membrane"/>
    <property type="evidence" value="ECO:0007669"/>
    <property type="project" value="UniProtKB-SubCell"/>
</dbReference>
<keyword evidence="5 6" id="KW-0472">Membrane</keyword>
<keyword evidence="4 6" id="KW-1133">Transmembrane helix</keyword>
<feature type="transmembrane region" description="Helical" evidence="6">
    <location>
        <begin position="686"/>
        <end position="709"/>
    </location>
</feature>
<feature type="transmembrane region" description="Helical" evidence="6">
    <location>
        <begin position="340"/>
        <end position="362"/>
    </location>
</feature>
<dbReference type="PROSITE" id="PS50156">
    <property type="entry name" value="SSD"/>
    <property type="match status" value="2"/>
</dbReference>
<feature type="transmembrane region" description="Helical" evidence="6">
    <location>
        <begin position="644"/>
        <end position="665"/>
    </location>
</feature>
<dbReference type="PANTHER" id="PTHR33406:SF12">
    <property type="entry name" value="BLR2997 PROTEIN"/>
    <property type="match status" value="1"/>
</dbReference>
<organism evidence="8 9">
    <name type="scientific">Xanthomarina spongicola</name>
    <dbReference type="NCBI Taxonomy" id="570520"/>
    <lineage>
        <taxon>Bacteria</taxon>
        <taxon>Pseudomonadati</taxon>
        <taxon>Bacteroidota</taxon>
        <taxon>Flavobacteriia</taxon>
        <taxon>Flavobacteriales</taxon>
        <taxon>Flavobacteriaceae</taxon>
        <taxon>Xanthomarina</taxon>
    </lineage>
</organism>
<comment type="subcellular location">
    <subcellularLocation>
        <location evidence="1">Cell membrane</location>
        <topology evidence="1">Multi-pass membrane protein</topology>
    </subcellularLocation>
</comment>
<dbReference type="Proteomes" id="UP000245430">
    <property type="component" value="Unassembled WGS sequence"/>
</dbReference>
<evidence type="ECO:0000256" key="3">
    <source>
        <dbReference type="ARBA" id="ARBA00022692"/>
    </source>
</evidence>
<feature type="transmembrane region" description="Helical" evidence="6">
    <location>
        <begin position="715"/>
        <end position="744"/>
    </location>
</feature>
<evidence type="ECO:0000256" key="5">
    <source>
        <dbReference type="ARBA" id="ARBA00023136"/>
    </source>
</evidence>
<feature type="transmembrane region" description="Helical" evidence="6">
    <location>
        <begin position="618"/>
        <end position="638"/>
    </location>
</feature>
<keyword evidence="9" id="KW-1185">Reference proteome</keyword>
<feature type="transmembrane region" description="Helical" evidence="6">
    <location>
        <begin position="593"/>
        <end position="611"/>
    </location>
</feature>
<keyword evidence="2" id="KW-1003">Cell membrane</keyword>
<accession>A0A316DHE0</accession>
<feature type="domain" description="SSD" evidence="7">
    <location>
        <begin position="617"/>
        <end position="743"/>
    </location>
</feature>
<dbReference type="PANTHER" id="PTHR33406">
    <property type="entry name" value="MEMBRANE PROTEIN MJ1562-RELATED"/>
    <property type="match status" value="1"/>
</dbReference>
<comment type="caution">
    <text evidence="8">The sequence shown here is derived from an EMBL/GenBank/DDBJ whole genome shotgun (WGS) entry which is preliminary data.</text>
</comment>
<feature type="transmembrane region" description="Helical" evidence="6">
    <location>
        <begin position="306"/>
        <end position="334"/>
    </location>
</feature>
<dbReference type="Gene3D" id="1.20.1640.10">
    <property type="entry name" value="Multidrug efflux transporter AcrB transmembrane domain"/>
    <property type="match status" value="2"/>
</dbReference>
<dbReference type="InterPro" id="IPR004869">
    <property type="entry name" value="MMPL_dom"/>
</dbReference>
<evidence type="ECO:0000259" key="7">
    <source>
        <dbReference type="PROSITE" id="PS50156"/>
    </source>
</evidence>
<dbReference type="EMBL" id="QGGP01000010">
    <property type="protein sequence ID" value="PWK17285.1"/>
    <property type="molecule type" value="Genomic_DNA"/>
</dbReference>
<gene>
    <name evidence="8" type="ORF">LX78_02825</name>
</gene>
<evidence type="ECO:0000256" key="2">
    <source>
        <dbReference type="ARBA" id="ARBA00022475"/>
    </source>
</evidence>
<feature type="transmembrane region" description="Helical" evidence="6">
    <location>
        <begin position="267"/>
        <end position="285"/>
    </location>
</feature>
<evidence type="ECO:0000256" key="6">
    <source>
        <dbReference type="SAM" id="Phobius"/>
    </source>
</evidence>
<feature type="transmembrane region" description="Helical" evidence="6">
    <location>
        <begin position="215"/>
        <end position="234"/>
    </location>
</feature>
<feature type="transmembrane region" description="Helical" evidence="6">
    <location>
        <begin position="402"/>
        <end position="420"/>
    </location>
</feature>
<evidence type="ECO:0000256" key="4">
    <source>
        <dbReference type="ARBA" id="ARBA00022989"/>
    </source>
</evidence>
<feature type="transmembrane region" description="Helical" evidence="6">
    <location>
        <begin position="12"/>
        <end position="32"/>
    </location>
</feature>
<evidence type="ECO:0000313" key="9">
    <source>
        <dbReference type="Proteomes" id="UP000245430"/>
    </source>
</evidence>
<name>A0A316DHE0_9FLAO</name>
<dbReference type="AlphaFoldDB" id="A0A316DHE0"/>
<feature type="domain" description="SSD" evidence="7">
    <location>
        <begin position="244"/>
        <end position="365"/>
    </location>
</feature>
<dbReference type="InterPro" id="IPR050545">
    <property type="entry name" value="Mycobact_MmpL"/>
</dbReference>